<keyword evidence="9" id="KW-0175">Coiled coil</keyword>
<evidence type="ECO:0000256" key="4">
    <source>
        <dbReference type="ARBA" id="ARBA00022490"/>
    </source>
</evidence>
<dbReference type="OrthoDB" id="283815at2759"/>
<dbReference type="GO" id="GO:0001725">
    <property type="term" value="C:stress fiber"/>
    <property type="evidence" value="ECO:0007669"/>
    <property type="project" value="UniProtKB-SubCell"/>
</dbReference>
<evidence type="ECO:0000256" key="13">
    <source>
        <dbReference type="ARBA" id="ARBA00093507"/>
    </source>
</evidence>
<evidence type="ECO:0000256" key="7">
    <source>
        <dbReference type="ARBA" id="ARBA00022843"/>
    </source>
</evidence>
<dbReference type="InterPro" id="IPR008603">
    <property type="entry name" value="DCTN4"/>
</dbReference>
<dbReference type="Proteomes" id="UP000094285">
    <property type="component" value="Unassembled WGS sequence"/>
</dbReference>
<keyword evidence="6" id="KW-0597">Phosphoprotein</keyword>
<comment type="subunit">
    <text evidence="13">Subunit of dynactin, a multiprotein complex part of a tripartite complex with dynein and a adapter, such as BICDL1, BICD2 or HOOK3. The dynactin complex is built around ACTR1A/ACTB filament and consists of an actin-related filament composed of a shoulder domain, a pointed end and a barbed end. Its length is defined by its flexible shoulder domain. The soulder is composed of 2 DCTN1 subunits, 4 DCTN2 and 2 DCTN3. The 4 DCNT2 (via N-terminus) bind the ACTR1A filament and act as molecular rulers to determine the length. The pointed end is important for binding dynein-dynactin cargo adapters. Consists of 4 subunits: ACTR10, DCNT4, DCTN5 and DCTN6. The barbed end is composed of a CAPZA1:CAPZB heterodimers, which binds ACTR1A/ACTB filament and dynactin and stabilizes dynactin. Interacts with ATP7B, but not ATP7A, in a copper-dependent manner. Interacts with ANK2; this interaction is required for localization at costameres. Interacts with N4BP2L1.</text>
</comment>
<keyword evidence="5" id="KW-1017">Isopeptide bond</keyword>
<evidence type="ECO:0000256" key="12">
    <source>
        <dbReference type="ARBA" id="ARBA00034864"/>
    </source>
</evidence>
<sequence length="468" mass="52609">MSKIYNDSYIYCPKLATHRTLDGFSANSVHHLSQLYFCPSCQAHKSRYDCYHNIECKFCSHCITDYSHTSNDTQRCAKNCFVCPSCTSSLTIFITDHQINGKLGKAFQFSCVYCTYTYQSGVITSPKSLHSIISSEKKEAQHQTFYKYQQQLSTASDAPVKQSETRLKNLSLSNISRTPDSPIDTLGPEDISEVRNRVEITTHPDHSNQYPVARKLTVKKSYKCLNCNTFLLLPHTEDGLLPTTNKLRVKFNAVDYMPSIKLTNTISPTILTTPPTETRNLQLECRRTFLINLMNPLEVDMKIHVGSLPYIADNFITGGNKLKFKVELSIPIPDIVIKSSGSTKNLIKTIPTACLTTKNTISKAELISRMGSALFKEKPEDTLDVSESSESLVAQGAGWSLIPLFISVQMNDETDTWDSSDLLDIKIPLYITVQAELPQAIKVLKLSKQNLSYGYWNVIDIGTYQVTK</sequence>
<protein>
    <recommendedName>
        <fullName evidence="12">Dynactin subunit 4</fullName>
    </recommendedName>
</protein>
<evidence type="ECO:0000256" key="8">
    <source>
        <dbReference type="ARBA" id="ARBA00022990"/>
    </source>
</evidence>
<evidence type="ECO:0000256" key="2">
    <source>
        <dbReference type="ARBA" id="ARBA00004529"/>
    </source>
</evidence>
<evidence type="ECO:0000256" key="11">
    <source>
        <dbReference type="ARBA" id="ARBA00034776"/>
    </source>
</evidence>
<keyword evidence="4" id="KW-0963">Cytoplasm</keyword>
<dbReference type="STRING" id="984487.A0A1E4SJH3"/>
<dbReference type="EMBL" id="KV453911">
    <property type="protein sequence ID" value="ODV79587.1"/>
    <property type="molecule type" value="Genomic_DNA"/>
</dbReference>
<name>A0A1E4SJH3_9ASCO</name>
<evidence type="ECO:0000256" key="9">
    <source>
        <dbReference type="ARBA" id="ARBA00023054"/>
    </source>
</evidence>
<accession>A0A1E4SJH3</accession>
<keyword evidence="7" id="KW-0832">Ubl conjugation</keyword>
<keyword evidence="8" id="KW-0007">Acetylation</keyword>
<evidence type="ECO:0000256" key="3">
    <source>
        <dbReference type="ARBA" id="ARBA00004657"/>
    </source>
</evidence>
<evidence type="ECO:0000313" key="15">
    <source>
        <dbReference type="Proteomes" id="UP000094285"/>
    </source>
</evidence>
<gene>
    <name evidence="14" type="ORF">CANTADRAFT_49195</name>
</gene>
<dbReference type="GO" id="GO:0005869">
    <property type="term" value="C:dynactin complex"/>
    <property type="evidence" value="ECO:0007669"/>
    <property type="project" value="InterPro"/>
</dbReference>
<keyword evidence="15" id="KW-1185">Reference proteome</keyword>
<dbReference type="GeneID" id="30983815"/>
<evidence type="ECO:0000256" key="1">
    <source>
        <dbReference type="ARBA" id="ARBA00004300"/>
    </source>
</evidence>
<organism evidence="14 15">
    <name type="scientific">Suhomyces tanzawaensis NRRL Y-17324</name>
    <dbReference type="NCBI Taxonomy" id="984487"/>
    <lineage>
        <taxon>Eukaryota</taxon>
        <taxon>Fungi</taxon>
        <taxon>Dikarya</taxon>
        <taxon>Ascomycota</taxon>
        <taxon>Saccharomycotina</taxon>
        <taxon>Pichiomycetes</taxon>
        <taxon>Debaryomycetaceae</taxon>
        <taxon>Suhomyces</taxon>
    </lineage>
</organism>
<comment type="subcellular location">
    <subcellularLocation>
        <location evidence="1">Cytoplasm</location>
        <location evidence="1">Cytoskeleton</location>
        <location evidence="1">Microtubule organizing center</location>
        <location evidence="1">Centrosome</location>
    </subcellularLocation>
    <subcellularLocation>
        <location evidence="2">Cytoplasm</location>
        <location evidence="2">Cytoskeleton</location>
        <location evidence="2">Stress fiber</location>
    </subcellularLocation>
    <subcellularLocation>
        <location evidence="3">Cytoplasm</location>
        <location evidence="3">Myofibril</location>
    </subcellularLocation>
</comment>
<proteinExistence type="inferred from homology"/>
<evidence type="ECO:0000313" key="14">
    <source>
        <dbReference type="EMBL" id="ODV79587.1"/>
    </source>
</evidence>
<keyword evidence="10" id="KW-0206">Cytoskeleton</keyword>
<reference evidence="15" key="1">
    <citation type="submission" date="2016-05" db="EMBL/GenBank/DDBJ databases">
        <title>Comparative genomics of biotechnologically important yeasts.</title>
        <authorList>
            <consortium name="DOE Joint Genome Institute"/>
            <person name="Riley R."/>
            <person name="Haridas S."/>
            <person name="Wolfe K.H."/>
            <person name="Lopes M.R."/>
            <person name="Hittinger C.T."/>
            <person name="Goker M."/>
            <person name="Salamov A."/>
            <person name="Wisecaver J."/>
            <person name="Long T.M."/>
            <person name="Aerts A.L."/>
            <person name="Barry K."/>
            <person name="Choi C."/>
            <person name="Clum A."/>
            <person name="Coughlan A.Y."/>
            <person name="Deshpande S."/>
            <person name="Douglass A.P."/>
            <person name="Hanson S.J."/>
            <person name="Klenk H.-P."/>
            <person name="Labutti K."/>
            <person name="Lapidus A."/>
            <person name="Lindquist E."/>
            <person name="Lipzen A."/>
            <person name="Meier-Kolthoff J.P."/>
            <person name="Ohm R.A."/>
            <person name="Otillar R.P."/>
            <person name="Pangilinan J."/>
            <person name="Peng Y."/>
            <person name="Rokas A."/>
            <person name="Rosa C.A."/>
            <person name="Scheuner C."/>
            <person name="Sibirny A.A."/>
            <person name="Slot J.C."/>
            <person name="Stielow J.B."/>
            <person name="Sun H."/>
            <person name="Kurtzman C.P."/>
            <person name="Blackwell M."/>
            <person name="Grigoriev I.V."/>
            <person name="Jeffries T.W."/>
        </authorList>
    </citation>
    <scope>NUCLEOTIDE SEQUENCE [LARGE SCALE GENOMIC DNA]</scope>
    <source>
        <strain evidence="15">NRRL Y-17324</strain>
    </source>
</reference>
<evidence type="ECO:0000256" key="5">
    <source>
        <dbReference type="ARBA" id="ARBA00022499"/>
    </source>
</evidence>
<evidence type="ECO:0000256" key="10">
    <source>
        <dbReference type="ARBA" id="ARBA00023212"/>
    </source>
</evidence>
<dbReference type="PANTHER" id="PTHR13034">
    <property type="entry name" value="DYNACTIN P62 SUBUNIT"/>
    <property type="match status" value="1"/>
</dbReference>
<dbReference type="PANTHER" id="PTHR13034:SF2">
    <property type="entry name" value="DYNACTIN SUBUNIT 4"/>
    <property type="match status" value="1"/>
</dbReference>
<dbReference type="RefSeq" id="XP_020064709.1">
    <property type="nucleotide sequence ID" value="XM_020209679.1"/>
</dbReference>
<dbReference type="Pfam" id="PF05502">
    <property type="entry name" value="Dynactin_p62"/>
    <property type="match status" value="1"/>
</dbReference>
<evidence type="ECO:0000256" key="6">
    <source>
        <dbReference type="ARBA" id="ARBA00022553"/>
    </source>
</evidence>
<dbReference type="AlphaFoldDB" id="A0A1E4SJH3"/>
<comment type="similarity">
    <text evidence="11">Belongs to the dynactin subunit 4 family.</text>
</comment>